<evidence type="ECO:0000256" key="1">
    <source>
        <dbReference type="SAM" id="MobiDB-lite"/>
    </source>
</evidence>
<protein>
    <submittedName>
        <fullName evidence="3">Uncharacterized protein</fullName>
    </submittedName>
</protein>
<evidence type="ECO:0000256" key="2">
    <source>
        <dbReference type="SAM" id="Phobius"/>
    </source>
</evidence>
<dbReference type="Proteomes" id="UP000824681">
    <property type="component" value="Chromosome"/>
</dbReference>
<organism evidence="3 4">
    <name type="scientific">Nonomuraea coxensis DSM 45129</name>
    <dbReference type="NCBI Taxonomy" id="1122611"/>
    <lineage>
        <taxon>Bacteria</taxon>
        <taxon>Bacillati</taxon>
        <taxon>Actinomycetota</taxon>
        <taxon>Actinomycetes</taxon>
        <taxon>Streptosporangiales</taxon>
        <taxon>Streptosporangiaceae</taxon>
        <taxon>Nonomuraea</taxon>
    </lineage>
</organism>
<name>A0ABX8U645_9ACTN</name>
<feature type="compositionally biased region" description="Low complexity" evidence="1">
    <location>
        <begin position="72"/>
        <end position="86"/>
    </location>
</feature>
<feature type="region of interest" description="Disordered" evidence="1">
    <location>
        <begin position="61"/>
        <end position="92"/>
    </location>
</feature>
<keyword evidence="4" id="KW-1185">Reference proteome</keyword>
<keyword evidence="2" id="KW-0472">Membrane</keyword>
<keyword evidence="2" id="KW-1133">Transmembrane helix</keyword>
<dbReference type="EMBL" id="CP068985">
    <property type="protein sequence ID" value="QYC43118.1"/>
    <property type="molecule type" value="Genomic_DNA"/>
</dbReference>
<sequence length="92" mass="9443">MSGAMVLGMPWWAYLIGSVAWLLAYICRQLVLLLLASKALDKAEARHVPAVMTVIFPGRQPAAGEDEPAPGELPSALAADGAATGEDGAGPA</sequence>
<keyword evidence="2" id="KW-0812">Transmembrane</keyword>
<evidence type="ECO:0000313" key="4">
    <source>
        <dbReference type="Proteomes" id="UP000824681"/>
    </source>
</evidence>
<feature type="transmembrane region" description="Helical" evidence="2">
    <location>
        <begin position="12"/>
        <end position="36"/>
    </location>
</feature>
<dbReference type="RefSeq" id="WP_020547163.1">
    <property type="nucleotide sequence ID" value="NZ_CP068985.1"/>
</dbReference>
<gene>
    <name evidence="3" type="ORF">Nocox_27610</name>
</gene>
<accession>A0ABX8U645</accession>
<evidence type="ECO:0000313" key="3">
    <source>
        <dbReference type="EMBL" id="QYC43118.1"/>
    </source>
</evidence>
<reference evidence="3 4" key="1">
    <citation type="journal article" date="2021" name="ACS Chem. Biol.">
        <title>Genomic-Led Discovery of a Novel Glycopeptide Antibiotic by Nonomuraea coxensis DSM 45129.</title>
        <authorList>
            <person name="Yushchuk O."/>
            <person name="Vior N.M."/>
            <person name="Andreo-Vidal A."/>
            <person name="Berini F."/>
            <person name="Ruckert C."/>
            <person name="Busche T."/>
            <person name="Binda E."/>
            <person name="Kalinowski J."/>
            <person name="Truman A.W."/>
            <person name="Marinelli F."/>
        </authorList>
    </citation>
    <scope>NUCLEOTIDE SEQUENCE [LARGE SCALE GENOMIC DNA]</scope>
    <source>
        <strain evidence="3 4">DSM 45129</strain>
    </source>
</reference>
<proteinExistence type="predicted"/>